<feature type="modified residue" description="N6-(pyridoxal phosphate)lysine" evidence="11">
    <location>
        <position position="194"/>
    </location>
</feature>
<comment type="catalytic activity">
    <reaction evidence="9 11">
        <text>4-(phosphooxy)-L-threonine + 2-oxoglutarate = (R)-3-hydroxy-2-oxo-4-phosphooxybutanoate + L-glutamate</text>
        <dbReference type="Rhea" id="RHEA:16573"/>
        <dbReference type="ChEBI" id="CHEBI:16810"/>
        <dbReference type="ChEBI" id="CHEBI:29985"/>
        <dbReference type="ChEBI" id="CHEBI:58452"/>
        <dbReference type="ChEBI" id="CHEBI:58538"/>
        <dbReference type="EC" id="2.6.1.52"/>
    </reaction>
</comment>
<dbReference type="RefSeq" id="WP_087158800.1">
    <property type="nucleotide sequence ID" value="NZ_NFKM01000012.1"/>
</dbReference>
<dbReference type="FunFam" id="3.90.1150.10:FF:000006">
    <property type="entry name" value="Phosphoserine aminotransferase"/>
    <property type="match status" value="1"/>
</dbReference>
<dbReference type="PANTHER" id="PTHR43247:SF1">
    <property type="entry name" value="PHOSPHOSERINE AMINOTRANSFERASE"/>
    <property type="match status" value="1"/>
</dbReference>
<dbReference type="NCBIfam" id="TIGR01364">
    <property type="entry name" value="serC_1"/>
    <property type="match status" value="1"/>
</dbReference>
<keyword evidence="7 11" id="KW-0663">Pyridoxal phosphate</keyword>
<comment type="caution">
    <text evidence="14">The sequence shown here is derived from an EMBL/GenBank/DDBJ whole genome shotgun (WGS) entry which is preliminary data.</text>
</comment>
<comment type="subcellular location">
    <subcellularLocation>
        <location evidence="11">Cytoplasm</location>
    </subcellularLocation>
</comment>
<proteinExistence type="inferred from homology"/>
<evidence type="ECO:0000256" key="2">
    <source>
        <dbReference type="ARBA" id="ARBA00005099"/>
    </source>
</evidence>
<comment type="pathway">
    <text evidence="2 11 12">Amino-acid biosynthesis; L-serine biosynthesis; L-serine from 3-phospho-D-glycerate: step 2/3.</text>
</comment>
<comment type="function">
    <text evidence="1 11">Catalyzes the reversible conversion of 3-phosphohydroxypyruvate to phosphoserine and of 3-hydroxy-2-oxo-4-phosphonooxybutanoate to phosphohydroxythreonine.</text>
</comment>
<evidence type="ECO:0000259" key="13">
    <source>
        <dbReference type="Pfam" id="PF00266"/>
    </source>
</evidence>
<keyword evidence="4 11" id="KW-0032">Aminotransferase</keyword>
<evidence type="ECO:0000256" key="3">
    <source>
        <dbReference type="ARBA" id="ARBA00006904"/>
    </source>
</evidence>
<feature type="binding site" evidence="11">
    <location>
        <position position="42"/>
    </location>
    <ligand>
        <name>L-glutamate</name>
        <dbReference type="ChEBI" id="CHEBI:29985"/>
    </ligand>
</feature>
<evidence type="ECO:0000256" key="1">
    <source>
        <dbReference type="ARBA" id="ARBA00003483"/>
    </source>
</evidence>
<evidence type="ECO:0000313" key="15">
    <source>
        <dbReference type="Proteomes" id="UP000195447"/>
    </source>
</evidence>
<comment type="caution">
    <text evidence="11">Lacks conserved residue(s) required for the propagation of feature annotation.</text>
</comment>
<comment type="subunit">
    <text evidence="11">Homodimer.</text>
</comment>
<feature type="binding site" evidence="11">
    <location>
        <position position="193"/>
    </location>
    <ligand>
        <name>pyridoxal 5'-phosphate</name>
        <dbReference type="ChEBI" id="CHEBI:597326"/>
    </ligand>
</feature>
<feature type="domain" description="Aminotransferase class V" evidence="13">
    <location>
        <begin position="4"/>
        <end position="346"/>
    </location>
</feature>
<gene>
    <name evidence="11" type="primary">serC</name>
    <name evidence="14" type="ORF">B5F14_07005</name>
</gene>
<evidence type="ECO:0000256" key="12">
    <source>
        <dbReference type="RuleBase" id="RU004505"/>
    </source>
</evidence>
<dbReference type="Proteomes" id="UP000195447">
    <property type="component" value="Unassembled WGS sequence"/>
</dbReference>
<evidence type="ECO:0000256" key="11">
    <source>
        <dbReference type="HAMAP-Rule" id="MF_00160"/>
    </source>
</evidence>
<dbReference type="InterPro" id="IPR015421">
    <property type="entry name" value="PyrdxlP-dep_Trfase_major"/>
</dbReference>
<evidence type="ECO:0000256" key="4">
    <source>
        <dbReference type="ARBA" id="ARBA00022576"/>
    </source>
</evidence>
<keyword evidence="15" id="KW-1185">Reference proteome</keyword>
<feature type="binding site" evidence="11">
    <location>
        <begin position="234"/>
        <end position="235"/>
    </location>
    <ligand>
        <name>pyridoxal 5'-phosphate</name>
        <dbReference type="ChEBI" id="CHEBI:597326"/>
    </ligand>
</feature>
<name>A0A1Y4LT53_9FIRM</name>
<comment type="cofactor">
    <cofactor evidence="11">
        <name>pyridoxal 5'-phosphate</name>
        <dbReference type="ChEBI" id="CHEBI:597326"/>
    </cofactor>
    <text evidence="11">Binds 1 pyridoxal phosphate per subunit.</text>
</comment>
<protein>
    <recommendedName>
        <fullName evidence="11">Phosphoserine aminotransferase</fullName>
        <ecNumber evidence="11">2.6.1.52</ecNumber>
    </recommendedName>
    <alternativeName>
        <fullName evidence="11">Phosphohydroxythreonine aminotransferase</fullName>
        <shortName evidence="11">PSAT</shortName>
    </alternativeName>
</protein>
<evidence type="ECO:0000256" key="8">
    <source>
        <dbReference type="ARBA" id="ARBA00023299"/>
    </source>
</evidence>
<dbReference type="HAMAP" id="MF_00160">
    <property type="entry name" value="SerC_aminotrans_5"/>
    <property type="match status" value="1"/>
</dbReference>
<dbReference type="EC" id="2.6.1.52" evidence="11"/>
<feature type="binding site" evidence="11">
    <location>
        <begin position="76"/>
        <end position="77"/>
    </location>
    <ligand>
        <name>pyridoxal 5'-phosphate</name>
        <dbReference type="ChEBI" id="CHEBI:597326"/>
    </ligand>
</feature>
<dbReference type="InterPro" id="IPR000192">
    <property type="entry name" value="Aminotrans_V_dom"/>
</dbReference>
<dbReference type="FunFam" id="3.40.640.10:FF:000010">
    <property type="entry name" value="Phosphoserine aminotransferase"/>
    <property type="match status" value="1"/>
</dbReference>
<evidence type="ECO:0000256" key="5">
    <source>
        <dbReference type="ARBA" id="ARBA00022605"/>
    </source>
</evidence>
<dbReference type="SUPFAM" id="SSF53383">
    <property type="entry name" value="PLP-dependent transferases"/>
    <property type="match status" value="1"/>
</dbReference>
<accession>A0A1Y4LT53</accession>
<organism evidence="14 15">
    <name type="scientific">Faecalitalea cylindroides</name>
    <dbReference type="NCBI Taxonomy" id="39483"/>
    <lineage>
        <taxon>Bacteria</taxon>
        <taxon>Bacillati</taxon>
        <taxon>Bacillota</taxon>
        <taxon>Erysipelotrichia</taxon>
        <taxon>Erysipelotrichales</taxon>
        <taxon>Erysipelotrichaceae</taxon>
        <taxon>Faecalitalea</taxon>
    </lineage>
</organism>
<sequence length="361" mass="40711">MSRVYNFSAGPACLPEWVLKKASEEMLDAHGSGMSVMEMSHRSKAFEDILHTCKDRLRRLMSIPEDYEILFIQGGGSMQFIMTAINLLKHSADIINTGQWTKKAIAQQKKLGKVNVIASSQDDNFTYIPKITKEDLTPDSDYLYICENNTIYGTKYKELPVHDGKLLVADLSSCILSEPTDVSKYDLIFAGAQKNMGSAGVTVVIIKKALLQENDQIPDMLNYKTYADNDSMYNTPPTYTIYIVGLVLEWIEEQIGGLEEMEKITHKRAKMLYDYIDSSKLYSNPVNKEDRSYTNIPFVTGDPELDKKFVKEATEAGLVNLKGHRSVGGMRASLYNAMPIEGVEALIKFMRKFEEENIGEN</sequence>
<comment type="similarity">
    <text evidence="3 11">Belongs to the class-V pyridoxal-phosphate-dependent aminotransferase family. SerC subfamily.</text>
</comment>
<dbReference type="Pfam" id="PF00266">
    <property type="entry name" value="Aminotran_5"/>
    <property type="match status" value="1"/>
</dbReference>
<dbReference type="InterPro" id="IPR015424">
    <property type="entry name" value="PyrdxlP-dep_Trfase"/>
</dbReference>
<keyword evidence="5 11" id="KW-0028">Amino-acid biosynthesis</keyword>
<dbReference type="NCBIfam" id="NF003764">
    <property type="entry name" value="PRK05355.1"/>
    <property type="match status" value="1"/>
</dbReference>
<evidence type="ECO:0000313" key="14">
    <source>
        <dbReference type="EMBL" id="OUP59827.1"/>
    </source>
</evidence>
<dbReference type="EMBL" id="NFKM01000012">
    <property type="protein sequence ID" value="OUP59827.1"/>
    <property type="molecule type" value="Genomic_DNA"/>
</dbReference>
<feature type="binding site" evidence="11">
    <location>
        <position position="170"/>
    </location>
    <ligand>
        <name>pyridoxal 5'-phosphate</name>
        <dbReference type="ChEBI" id="CHEBI:597326"/>
    </ligand>
</feature>
<comment type="catalytic activity">
    <reaction evidence="10 11 12">
        <text>O-phospho-L-serine + 2-oxoglutarate = 3-phosphooxypyruvate + L-glutamate</text>
        <dbReference type="Rhea" id="RHEA:14329"/>
        <dbReference type="ChEBI" id="CHEBI:16810"/>
        <dbReference type="ChEBI" id="CHEBI:18110"/>
        <dbReference type="ChEBI" id="CHEBI:29985"/>
        <dbReference type="ChEBI" id="CHEBI:57524"/>
        <dbReference type="EC" id="2.6.1.52"/>
    </reaction>
</comment>
<dbReference type="GO" id="GO:0004648">
    <property type="term" value="F:O-phospho-L-serine:2-oxoglutarate aminotransferase activity"/>
    <property type="evidence" value="ECO:0007669"/>
    <property type="project" value="UniProtKB-UniRule"/>
</dbReference>
<keyword evidence="6 11" id="KW-0808">Transferase</keyword>
<evidence type="ECO:0000256" key="6">
    <source>
        <dbReference type="ARBA" id="ARBA00022679"/>
    </source>
</evidence>
<dbReference type="GO" id="GO:0030170">
    <property type="term" value="F:pyridoxal phosphate binding"/>
    <property type="evidence" value="ECO:0007669"/>
    <property type="project" value="UniProtKB-UniRule"/>
</dbReference>
<evidence type="ECO:0000256" key="10">
    <source>
        <dbReference type="ARBA" id="ARBA00049007"/>
    </source>
</evidence>
<evidence type="ECO:0000256" key="9">
    <source>
        <dbReference type="ARBA" id="ARBA00047630"/>
    </source>
</evidence>
<dbReference type="InterPro" id="IPR015422">
    <property type="entry name" value="PyrdxlP-dep_Trfase_small"/>
</dbReference>
<feature type="binding site" evidence="11">
    <location>
        <position position="150"/>
    </location>
    <ligand>
        <name>pyridoxal 5'-phosphate</name>
        <dbReference type="ChEBI" id="CHEBI:597326"/>
    </ligand>
</feature>
<dbReference type="PANTHER" id="PTHR43247">
    <property type="entry name" value="PHOSPHOSERINE AMINOTRANSFERASE"/>
    <property type="match status" value="1"/>
</dbReference>
<evidence type="ECO:0000256" key="7">
    <source>
        <dbReference type="ARBA" id="ARBA00022898"/>
    </source>
</evidence>
<dbReference type="GO" id="GO:0005737">
    <property type="term" value="C:cytoplasm"/>
    <property type="evidence" value="ECO:0007669"/>
    <property type="project" value="UniProtKB-SubCell"/>
</dbReference>
<dbReference type="Gene3D" id="3.90.1150.10">
    <property type="entry name" value="Aspartate Aminotransferase, domain 1"/>
    <property type="match status" value="1"/>
</dbReference>
<dbReference type="InterPro" id="IPR020578">
    <property type="entry name" value="Aminotrans_V_PyrdxlP_BS"/>
</dbReference>
<dbReference type="PIRSF" id="PIRSF000525">
    <property type="entry name" value="SerC"/>
    <property type="match status" value="1"/>
</dbReference>
<dbReference type="PROSITE" id="PS00595">
    <property type="entry name" value="AA_TRANSFER_CLASS_5"/>
    <property type="match status" value="1"/>
</dbReference>
<dbReference type="UniPathway" id="UPA00135">
    <property type="reaction ID" value="UER00197"/>
</dbReference>
<keyword evidence="11" id="KW-0963">Cytoplasm</keyword>
<dbReference type="GO" id="GO:0006564">
    <property type="term" value="P:L-serine biosynthetic process"/>
    <property type="evidence" value="ECO:0007669"/>
    <property type="project" value="UniProtKB-UniRule"/>
</dbReference>
<dbReference type="InterPro" id="IPR022278">
    <property type="entry name" value="Pser_aminoTfrase"/>
</dbReference>
<dbReference type="AlphaFoldDB" id="A0A1Y4LT53"/>
<dbReference type="Gene3D" id="3.40.640.10">
    <property type="entry name" value="Type I PLP-dependent aspartate aminotransferase-like (Major domain)"/>
    <property type="match status" value="1"/>
</dbReference>
<feature type="binding site" evidence="11">
    <location>
        <position position="100"/>
    </location>
    <ligand>
        <name>pyridoxal 5'-phosphate</name>
        <dbReference type="ChEBI" id="CHEBI:597326"/>
    </ligand>
</feature>
<keyword evidence="8 11" id="KW-0718">Serine biosynthesis</keyword>
<reference evidence="15" key="1">
    <citation type="submission" date="2017-04" db="EMBL/GenBank/DDBJ databases">
        <title>Function of individual gut microbiota members based on whole genome sequencing of pure cultures obtained from chicken caecum.</title>
        <authorList>
            <person name="Medvecky M."/>
            <person name="Cejkova D."/>
            <person name="Polansky O."/>
            <person name="Karasova D."/>
            <person name="Kubasova T."/>
            <person name="Cizek A."/>
            <person name="Rychlik I."/>
        </authorList>
    </citation>
    <scope>NUCLEOTIDE SEQUENCE [LARGE SCALE GENOMIC DNA]</scope>
    <source>
        <strain evidence="15">An178</strain>
    </source>
</reference>